<name>A0ABX5NVF6_9HYPH</name>
<organism evidence="1 2">
    <name type="scientific">Rhizobium wuzhouense</name>
    <dbReference type="NCBI Taxonomy" id="1986026"/>
    <lineage>
        <taxon>Bacteria</taxon>
        <taxon>Pseudomonadati</taxon>
        <taxon>Pseudomonadota</taxon>
        <taxon>Alphaproteobacteria</taxon>
        <taxon>Hyphomicrobiales</taxon>
        <taxon>Rhizobiaceae</taxon>
        <taxon>Rhizobium/Agrobacterium group</taxon>
        <taxon>Rhizobium</taxon>
    </lineage>
</organism>
<comment type="caution">
    <text evidence="1">The sequence shown here is derived from an EMBL/GenBank/DDBJ whole genome shotgun (WGS) entry which is preliminary data.</text>
</comment>
<gene>
    <name evidence="1" type="ORF">DMY87_13910</name>
</gene>
<dbReference type="InterPro" id="IPR014057">
    <property type="entry name" value="HI1420"/>
</dbReference>
<protein>
    <submittedName>
        <fullName evidence="1">Addiction module antidote protein</fullName>
    </submittedName>
</protein>
<dbReference type="Proteomes" id="UP000247536">
    <property type="component" value="Unassembled WGS sequence"/>
</dbReference>
<dbReference type="Pfam" id="PF21716">
    <property type="entry name" value="dnstrm_HI1420"/>
    <property type="match status" value="1"/>
</dbReference>
<accession>A0ABX5NVF6</accession>
<evidence type="ECO:0000313" key="1">
    <source>
        <dbReference type="EMBL" id="PYB73381.1"/>
    </source>
</evidence>
<keyword evidence="2" id="KW-1185">Reference proteome</keyword>
<dbReference type="EMBL" id="QJRY01000004">
    <property type="protein sequence ID" value="PYB73381.1"/>
    <property type="molecule type" value="Genomic_DNA"/>
</dbReference>
<reference evidence="1 2" key="1">
    <citation type="submission" date="2018-06" db="EMBL/GenBank/DDBJ databases">
        <title>Rhizobium wuzhouense sp. nov., isolated from roots of Oryza officinalis.</title>
        <authorList>
            <person name="Yuan T."/>
        </authorList>
    </citation>
    <scope>NUCLEOTIDE SEQUENCE [LARGE SCALE GENOMIC DNA]</scope>
    <source>
        <strain evidence="1 2">W44</strain>
    </source>
</reference>
<evidence type="ECO:0000313" key="2">
    <source>
        <dbReference type="Proteomes" id="UP000247536"/>
    </source>
</evidence>
<dbReference type="NCBIfam" id="TIGR02684">
    <property type="entry name" value="dnstrm_HI1420"/>
    <property type="match status" value="1"/>
</dbReference>
<sequence>MTAALEEGDAAEIRRALNTVGRSLGMTAIAEETGLGRESLYKALGENGNPEFATVLKLMKGMGLKLSALPIEEKE</sequence>
<proteinExistence type="predicted"/>
<dbReference type="PANTHER" id="PTHR40275">
    <property type="entry name" value="SSL7038 PROTEIN"/>
    <property type="match status" value="1"/>
</dbReference>
<dbReference type="PANTHER" id="PTHR40275:SF1">
    <property type="entry name" value="SSL7038 PROTEIN"/>
    <property type="match status" value="1"/>
</dbReference>
<dbReference type="SUPFAM" id="SSF47413">
    <property type="entry name" value="lambda repressor-like DNA-binding domains"/>
    <property type="match status" value="1"/>
</dbReference>
<dbReference type="InterPro" id="IPR010982">
    <property type="entry name" value="Lambda_DNA-bd_dom_sf"/>
</dbReference>